<sequence length="105" mass="12533">MNRDDMKEEDISEAQTIFKSKRMRERIFSKKEADMPRKYNLEPVSIRIFSEAIDHQNLVRYRERYVLKANFTDVTIPPISSCFESKSTNRVMEKAVASKVYHLIW</sequence>
<protein>
    <submittedName>
        <fullName evidence="2">Uncharacterized protein</fullName>
    </submittedName>
</protein>
<evidence type="ECO:0000313" key="1">
    <source>
        <dbReference type="EMBL" id="GBO14363.1"/>
    </source>
</evidence>
<dbReference type="EMBL" id="BGPR01038508">
    <property type="protein sequence ID" value="GBO14363.1"/>
    <property type="molecule type" value="Genomic_DNA"/>
</dbReference>
<organism evidence="2 3">
    <name type="scientific">Araneus ventricosus</name>
    <name type="common">Orbweaver spider</name>
    <name type="synonym">Epeira ventricosa</name>
    <dbReference type="NCBI Taxonomy" id="182803"/>
    <lineage>
        <taxon>Eukaryota</taxon>
        <taxon>Metazoa</taxon>
        <taxon>Ecdysozoa</taxon>
        <taxon>Arthropoda</taxon>
        <taxon>Chelicerata</taxon>
        <taxon>Arachnida</taxon>
        <taxon>Araneae</taxon>
        <taxon>Araneomorphae</taxon>
        <taxon>Entelegynae</taxon>
        <taxon>Araneoidea</taxon>
        <taxon>Araneidae</taxon>
        <taxon>Araneus</taxon>
    </lineage>
</organism>
<proteinExistence type="predicted"/>
<name>A0A4Y2UQE5_ARAVE</name>
<dbReference type="Proteomes" id="UP000499080">
    <property type="component" value="Unassembled WGS sequence"/>
</dbReference>
<reference evidence="2 3" key="1">
    <citation type="journal article" date="2019" name="Sci. Rep.">
        <title>Orb-weaving spider Araneus ventricosus genome elucidates the spidroin gene catalogue.</title>
        <authorList>
            <person name="Kono N."/>
            <person name="Nakamura H."/>
            <person name="Ohtoshi R."/>
            <person name="Moran D.A.P."/>
            <person name="Shinohara A."/>
            <person name="Yoshida Y."/>
            <person name="Fujiwara M."/>
            <person name="Mori M."/>
            <person name="Tomita M."/>
            <person name="Arakawa K."/>
        </authorList>
    </citation>
    <scope>NUCLEOTIDE SEQUENCE [LARGE SCALE GENOMIC DNA]</scope>
</reference>
<comment type="caution">
    <text evidence="2">The sequence shown here is derived from an EMBL/GenBank/DDBJ whole genome shotgun (WGS) entry which is preliminary data.</text>
</comment>
<dbReference type="AlphaFoldDB" id="A0A4Y2UQE5"/>
<evidence type="ECO:0000313" key="3">
    <source>
        <dbReference type="Proteomes" id="UP000499080"/>
    </source>
</evidence>
<accession>A0A4Y2UQE5</accession>
<dbReference type="EMBL" id="BGPR01038512">
    <property type="protein sequence ID" value="GBO14371.1"/>
    <property type="molecule type" value="Genomic_DNA"/>
</dbReference>
<evidence type="ECO:0000313" key="2">
    <source>
        <dbReference type="EMBL" id="GBO14371.1"/>
    </source>
</evidence>
<gene>
    <name evidence="2" type="ORF">AVEN_37550_1</name>
    <name evidence="1" type="ORF">AVEN_7795_1</name>
</gene>
<keyword evidence="3" id="KW-1185">Reference proteome</keyword>